<comment type="catalytic activity">
    <reaction evidence="2">
        <text>a D-aminoacyl-tRNA + H2O = a tRNA + a D-alpha-amino acid + H(+)</text>
        <dbReference type="Rhea" id="RHEA:13953"/>
        <dbReference type="Rhea" id="RHEA-COMP:10123"/>
        <dbReference type="Rhea" id="RHEA-COMP:10124"/>
        <dbReference type="ChEBI" id="CHEBI:15377"/>
        <dbReference type="ChEBI" id="CHEBI:15378"/>
        <dbReference type="ChEBI" id="CHEBI:59871"/>
        <dbReference type="ChEBI" id="CHEBI:78442"/>
        <dbReference type="ChEBI" id="CHEBI:79333"/>
        <dbReference type="EC" id="3.1.1.96"/>
    </reaction>
</comment>
<dbReference type="GO" id="GO:0051500">
    <property type="term" value="F:D-tyrosyl-tRNA(Tyr) deacylase activity"/>
    <property type="evidence" value="ECO:0007669"/>
    <property type="project" value="TreeGrafter"/>
</dbReference>
<organism evidence="3">
    <name type="scientific">Nitratifractor salsuginis</name>
    <dbReference type="NCBI Taxonomy" id="269261"/>
    <lineage>
        <taxon>Bacteria</taxon>
        <taxon>Pseudomonadati</taxon>
        <taxon>Campylobacterota</taxon>
        <taxon>Epsilonproteobacteria</taxon>
        <taxon>Campylobacterales</taxon>
        <taxon>Sulfurovaceae</taxon>
        <taxon>Nitratifractor</taxon>
    </lineage>
</organism>
<dbReference type="PANTHER" id="PTHR10472:SF5">
    <property type="entry name" value="D-AMINOACYL-TRNA DEACYLASE 1"/>
    <property type="match status" value="1"/>
</dbReference>
<dbReference type="Proteomes" id="UP000885722">
    <property type="component" value="Unassembled WGS sequence"/>
</dbReference>
<proteinExistence type="inferred from homology"/>
<accession>A0A7V2WM90</accession>
<comment type="catalytic activity">
    <reaction evidence="2">
        <text>glycyl-tRNA(Ala) + H2O = tRNA(Ala) + glycine + H(+)</text>
        <dbReference type="Rhea" id="RHEA:53744"/>
        <dbReference type="Rhea" id="RHEA-COMP:9657"/>
        <dbReference type="Rhea" id="RHEA-COMP:13640"/>
        <dbReference type="ChEBI" id="CHEBI:15377"/>
        <dbReference type="ChEBI" id="CHEBI:15378"/>
        <dbReference type="ChEBI" id="CHEBI:57305"/>
        <dbReference type="ChEBI" id="CHEBI:78442"/>
        <dbReference type="ChEBI" id="CHEBI:78522"/>
    </reaction>
</comment>
<name>A0A7V2WM90_9BACT</name>
<comment type="function">
    <text evidence="2">An aminoacyl-tRNA editing enzyme that deacylates mischarged D-aminoacyl-tRNAs. Also deacylates mischarged glycyl-tRNA(Ala), protecting cells against glycine mischarging by AlaRS. Acts via tRNA-based rather than protein-based catalysis; rejects L-amino acids rather than detecting D-amino acids in the active site. By recycling D-aminoacyl-tRNA to D-amino acids and free tRNA molecules, this enzyme counteracts the toxicity associated with the formation of D-aminoacyl-tRNA entities in vivo and helps enforce protein L-homochirality.</text>
</comment>
<dbReference type="HAMAP" id="MF_00518">
    <property type="entry name" value="Deacylase_Dtd"/>
    <property type="match status" value="1"/>
</dbReference>
<keyword evidence="2 3" id="KW-0378">Hydrolase</keyword>
<dbReference type="SUPFAM" id="SSF69500">
    <property type="entry name" value="DTD-like"/>
    <property type="match status" value="1"/>
</dbReference>
<gene>
    <name evidence="2" type="primary">dtd</name>
    <name evidence="3" type="ORF">ENJ74_03870</name>
</gene>
<comment type="similarity">
    <text evidence="1 2">Belongs to the DTD family.</text>
</comment>
<dbReference type="NCBIfam" id="TIGR00256">
    <property type="entry name" value="D-aminoacyl-tRNA deacylase"/>
    <property type="match status" value="1"/>
</dbReference>
<protein>
    <recommendedName>
        <fullName evidence="2">D-aminoacyl-tRNA deacylase</fullName>
        <shortName evidence="2">DTD</shortName>
        <ecNumber evidence="2">3.1.1.96</ecNumber>
    </recommendedName>
    <alternativeName>
        <fullName evidence="2">Gly-tRNA(Ala) deacylase</fullName>
        <ecNumber evidence="2">3.1.1.-</ecNumber>
    </alternativeName>
</protein>
<dbReference type="InterPro" id="IPR023509">
    <property type="entry name" value="DTD-like_sf"/>
</dbReference>
<dbReference type="GO" id="GO:0043908">
    <property type="term" value="F:Ser(Gly)-tRNA(Ala) hydrolase activity"/>
    <property type="evidence" value="ECO:0007669"/>
    <property type="project" value="UniProtKB-UniRule"/>
</dbReference>
<dbReference type="GO" id="GO:0000049">
    <property type="term" value="F:tRNA binding"/>
    <property type="evidence" value="ECO:0007669"/>
    <property type="project" value="UniProtKB-UniRule"/>
</dbReference>
<evidence type="ECO:0000313" key="3">
    <source>
        <dbReference type="EMBL" id="HFC03989.1"/>
    </source>
</evidence>
<dbReference type="GO" id="GO:0019478">
    <property type="term" value="P:D-amino acid catabolic process"/>
    <property type="evidence" value="ECO:0007669"/>
    <property type="project" value="UniProtKB-UniRule"/>
</dbReference>
<comment type="caution">
    <text evidence="3">The sequence shown here is derived from an EMBL/GenBank/DDBJ whole genome shotgun (WGS) entry which is preliminary data.</text>
</comment>
<dbReference type="Pfam" id="PF02580">
    <property type="entry name" value="Tyr_Deacylase"/>
    <property type="match status" value="1"/>
</dbReference>
<sequence>MIALIQRVSRSSVRVEGRIVGEIGTGVNILVGVVRGDTREDIDRLISKIPVLRIFPDERGRMNRSLIDIGGSALVISQFTLAADLKKGRRPSFDKALPPEEARKLYEEFCRELSQHVPVERGIFGAMMEVEILNDGPVTLILDSHAL</sequence>
<reference evidence="3" key="1">
    <citation type="journal article" date="2020" name="mSystems">
        <title>Genome- and Community-Level Interaction Insights into Carbon Utilization and Element Cycling Functions of Hydrothermarchaeota in Hydrothermal Sediment.</title>
        <authorList>
            <person name="Zhou Z."/>
            <person name="Liu Y."/>
            <person name="Xu W."/>
            <person name="Pan J."/>
            <person name="Luo Z.H."/>
            <person name="Li M."/>
        </authorList>
    </citation>
    <scope>NUCLEOTIDE SEQUENCE [LARGE SCALE GENOMIC DNA]</scope>
    <source>
        <strain evidence="3">HyVt-513</strain>
    </source>
</reference>
<comment type="domain">
    <text evidence="2">A Gly-cisPro motif from one monomer fits into the active site of the other monomer to allow specific chiral rejection of L-amino acids.</text>
</comment>
<dbReference type="GO" id="GO:0106026">
    <property type="term" value="F:Gly-tRNA(Ala) deacylase activity"/>
    <property type="evidence" value="ECO:0007669"/>
    <property type="project" value="UniProtKB-UniRule"/>
</dbReference>
<dbReference type="CDD" id="cd00563">
    <property type="entry name" value="Dtyr_deacylase"/>
    <property type="match status" value="1"/>
</dbReference>
<feature type="short sequence motif" description="Gly-cisPro motif, important for rejection of L-amino acids" evidence="2">
    <location>
        <begin position="136"/>
        <end position="137"/>
    </location>
</feature>
<comment type="subunit">
    <text evidence="2">Homodimer.</text>
</comment>
<dbReference type="EMBL" id="DRNO01000264">
    <property type="protein sequence ID" value="HFC03989.1"/>
    <property type="molecule type" value="Genomic_DNA"/>
</dbReference>
<keyword evidence="2" id="KW-0820">tRNA-binding</keyword>
<comment type="subcellular location">
    <subcellularLocation>
        <location evidence="2">Cytoplasm</location>
    </subcellularLocation>
</comment>
<dbReference type="Gene3D" id="3.50.80.10">
    <property type="entry name" value="D-tyrosyl-tRNA(Tyr) deacylase"/>
    <property type="match status" value="1"/>
</dbReference>
<dbReference type="PANTHER" id="PTHR10472">
    <property type="entry name" value="D-TYROSYL-TRNA TYR DEACYLASE"/>
    <property type="match status" value="1"/>
</dbReference>
<evidence type="ECO:0000256" key="2">
    <source>
        <dbReference type="HAMAP-Rule" id="MF_00518"/>
    </source>
</evidence>
<dbReference type="EC" id="3.1.1.96" evidence="2"/>
<dbReference type="FunFam" id="3.50.80.10:FF:000001">
    <property type="entry name" value="D-aminoacyl-tRNA deacylase"/>
    <property type="match status" value="1"/>
</dbReference>
<dbReference type="InterPro" id="IPR003732">
    <property type="entry name" value="Daa-tRNA_deacyls_DTD"/>
</dbReference>
<dbReference type="AlphaFoldDB" id="A0A7V2WM90"/>
<keyword evidence="2" id="KW-0963">Cytoplasm</keyword>
<dbReference type="EC" id="3.1.1.-" evidence="2"/>
<keyword evidence="2" id="KW-0694">RNA-binding</keyword>
<evidence type="ECO:0000256" key="1">
    <source>
        <dbReference type="ARBA" id="ARBA00009673"/>
    </source>
</evidence>
<dbReference type="GO" id="GO:0005737">
    <property type="term" value="C:cytoplasm"/>
    <property type="evidence" value="ECO:0007669"/>
    <property type="project" value="UniProtKB-SubCell"/>
</dbReference>